<keyword evidence="3" id="KW-1185">Reference proteome</keyword>
<gene>
    <name evidence="2" type="ORF">HQ393_09905</name>
</gene>
<feature type="transmembrane region" description="Helical" evidence="1">
    <location>
        <begin position="70"/>
        <end position="88"/>
    </location>
</feature>
<feature type="transmembrane region" description="Helical" evidence="1">
    <location>
        <begin position="228"/>
        <end position="248"/>
    </location>
</feature>
<dbReference type="RefSeq" id="WP_179355050.1">
    <property type="nucleotide sequence ID" value="NZ_CP058627.1"/>
</dbReference>
<organism evidence="2 3">
    <name type="scientific">Chitinibacter bivalviorum</name>
    <dbReference type="NCBI Taxonomy" id="2739434"/>
    <lineage>
        <taxon>Bacteria</taxon>
        <taxon>Pseudomonadati</taxon>
        <taxon>Pseudomonadota</taxon>
        <taxon>Betaproteobacteria</taxon>
        <taxon>Neisseriales</taxon>
        <taxon>Chitinibacteraceae</taxon>
        <taxon>Chitinibacter</taxon>
    </lineage>
</organism>
<name>A0A7H9BIQ6_9NEIS</name>
<keyword evidence="1" id="KW-0812">Transmembrane</keyword>
<keyword evidence="1" id="KW-0472">Membrane</keyword>
<dbReference type="AlphaFoldDB" id="A0A7H9BIQ6"/>
<feature type="transmembrane region" description="Helical" evidence="1">
    <location>
        <begin position="133"/>
        <end position="154"/>
    </location>
</feature>
<protein>
    <submittedName>
        <fullName evidence="2">Uncharacterized protein</fullName>
    </submittedName>
</protein>
<feature type="transmembrane region" description="Helical" evidence="1">
    <location>
        <begin position="326"/>
        <end position="344"/>
    </location>
</feature>
<proteinExistence type="predicted"/>
<dbReference type="Proteomes" id="UP000509597">
    <property type="component" value="Chromosome"/>
</dbReference>
<evidence type="ECO:0000256" key="1">
    <source>
        <dbReference type="SAM" id="Phobius"/>
    </source>
</evidence>
<accession>A0A7H9BIQ6</accession>
<evidence type="ECO:0000313" key="3">
    <source>
        <dbReference type="Proteomes" id="UP000509597"/>
    </source>
</evidence>
<feature type="transmembrane region" description="Helical" evidence="1">
    <location>
        <begin position="6"/>
        <end position="24"/>
    </location>
</feature>
<feature type="transmembrane region" description="Helical" evidence="1">
    <location>
        <begin position="200"/>
        <end position="216"/>
    </location>
</feature>
<dbReference type="EMBL" id="CP058627">
    <property type="protein sequence ID" value="QLG88537.1"/>
    <property type="molecule type" value="Genomic_DNA"/>
</dbReference>
<dbReference type="KEGG" id="chiz:HQ393_09905"/>
<sequence length="394" mass="44318">MQKPFLLMLGMLVMGKSAAGAVLISKLQGQHAWHHREYSIPFKQALAQFVFVWALLPGACNYLLHHDQHMLLIFVLVVLNLQFGALTFPQQLQHSMSSINVGFKNAPNLLAGMAVWPSLILIFYCAFRPIGAAVYLLAFALAISWAWAMLRFGLPNVMAKPKVQTSVERQFQRKTKRVFIFQLEALLGFPLTPKGMAKPIGFFFMPLLFMFVVFHWQGSFNQMVGAGYVFAMLIPQTIALTARGRRVWPMAWLSWRRTRSQLWRDEERGFGLVLVVMTVLGGAIVLAVGGDQLNRTISAALLFVCGAAMLRYAMQCFDWLVLFGNKLNTGSFAISVVCIMPIWMVTTNIWTSANSYRIGMLTLCYAFAAIALGYAARRKALRLDLGEMRRLQMG</sequence>
<feature type="transmembrane region" description="Helical" evidence="1">
    <location>
        <begin position="269"/>
        <end position="290"/>
    </location>
</feature>
<feature type="transmembrane region" description="Helical" evidence="1">
    <location>
        <begin position="109"/>
        <end position="127"/>
    </location>
</feature>
<keyword evidence="1" id="KW-1133">Transmembrane helix</keyword>
<feature type="transmembrane region" description="Helical" evidence="1">
    <location>
        <begin position="296"/>
        <end position="314"/>
    </location>
</feature>
<reference evidence="2 3" key="1">
    <citation type="submission" date="2020-07" db="EMBL/GenBank/DDBJ databases">
        <title>Complete genome sequence of Chitinibacter sp. 2T18.</title>
        <authorList>
            <person name="Bae J.-W."/>
            <person name="Choi J.-W."/>
        </authorList>
    </citation>
    <scope>NUCLEOTIDE SEQUENCE [LARGE SCALE GENOMIC DNA]</scope>
    <source>
        <strain evidence="2 3">2T18</strain>
    </source>
</reference>
<feature type="transmembrane region" description="Helical" evidence="1">
    <location>
        <begin position="45"/>
        <end position="64"/>
    </location>
</feature>
<evidence type="ECO:0000313" key="2">
    <source>
        <dbReference type="EMBL" id="QLG88537.1"/>
    </source>
</evidence>
<feature type="transmembrane region" description="Helical" evidence="1">
    <location>
        <begin position="356"/>
        <end position="376"/>
    </location>
</feature>